<dbReference type="Proteomes" id="UP000629468">
    <property type="component" value="Unassembled WGS sequence"/>
</dbReference>
<accession>A0A8H7KK94</accession>
<organism evidence="1 2">
    <name type="scientific">Agaricus bisporus var. burnettii</name>
    <dbReference type="NCBI Taxonomy" id="192524"/>
    <lineage>
        <taxon>Eukaryota</taxon>
        <taxon>Fungi</taxon>
        <taxon>Dikarya</taxon>
        <taxon>Basidiomycota</taxon>
        <taxon>Agaricomycotina</taxon>
        <taxon>Agaricomycetes</taxon>
        <taxon>Agaricomycetidae</taxon>
        <taxon>Agaricales</taxon>
        <taxon>Agaricineae</taxon>
        <taxon>Agaricaceae</taxon>
        <taxon>Agaricus</taxon>
    </lineage>
</organism>
<evidence type="ECO:0000313" key="1">
    <source>
        <dbReference type="EMBL" id="KAF7783241.1"/>
    </source>
</evidence>
<name>A0A8H7KK94_AGABI</name>
<gene>
    <name evidence="1" type="ORF">Agabi119p4_2617</name>
</gene>
<dbReference type="CDD" id="cd10170">
    <property type="entry name" value="ASKHA_NBD_HSP70"/>
    <property type="match status" value="1"/>
</dbReference>
<dbReference type="PANTHER" id="PTHR14187">
    <property type="entry name" value="ALPHA KINASE/ELONGATION FACTOR 2 KINASE"/>
    <property type="match status" value="1"/>
</dbReference>
<protein>
    <submittedName>
        <fullName evidence="1">Uncharacterized protein</fullName>
    </submittedName>
</protein>
<comment type="caution">
    <text evidence="1">The sequence shown here is derived from an EMBL/GenBank/DDBJ whole genome shotgun (WGS) entry which is preliminary data.</text>
</comment>
<proteinExistence type="predicted"/>
<reference evidence="1 2" key="1">
    <citation type="journal article" name="Sci. Rep.">
        <title>Telomere-to-telomere assembled and centromere annotated genomes of the two main subspecies of the button mushroom Agaricus bisporus reveal especially polymorphic chromosome ends.</title>
        <authorList>
            <person name="Sonnenberg A.S.M."/>
            <person name="Sedaghat-Telgerd N."/>
            <person name="Lavrijssen B."/>
            <person name="Ohm R.A."/>
            <person name="Hendrickx P.M."/>
            <person name="Scholtmeijer K."/>
            <person name="Baars J.J.P."/>
            <person name="van Peer A."/>
        </authorList>
    </citation>
    <scope>NUCLEOTIDE SEQUENCE [LARGE SCALE GENOMIC DNA]</scope>
    <source>
        <strain evidence="1 2">H119_p4</strain>
    </source>
</reference>
<dbReference type="Gene3D" id="3.30.420.40">
    <property type="match status" value="1"/>
</dbReference>
<dbReference type="SUPFAM" id="SSF53067">
    <property type="entry name" value="Actin-like ATPase domain"/>
    <property type="match status" value="2"/>
</dbReference>
<evidence type="ECO:0000313" key="2">
    <source>
        <dbReference type="Proteomes" id="UP000629468"/>
    </source>
</evidence>
<dbReference type="EMBL" id="JABXXO010000003">
    <property type="protein sequence ID" value="KAF7783241.1"/>
    <property type="molecule type" value="Genomic_DNA"/>
</dbReference>
<dbReference type="InterPro" id="IPR043129">
    <property type="entry name" value="ATPase_NBD"/>
</dbReference>
<dbReference type="AlphaFoldDB" id="A0A8H7KK94"/>
<sequence length="576" mass="65070">MHLQDDYQGFEETLLIAFDVGTTYSRISYSILNPGKKPEVQSVHRFPGQEKAGGTAKLPSIIYYDKNGKVRAVGAEAEGDNVEVTADEENWHKVEWFKLHLRPKSSDLEASAGIPLGKTVVEVLSDFLKYLKTCAEQHIQDFHPGIGSSLWDGRKIHYILSHPNGWGGPQRTLMRKAAQNAGLIRPRSRNQLSFITEGEARLYRCMEETEAVIGDQGISIVHAGNGTIDISAYARNIKSDKFEEIAEAQCHFKGSIFVTRAFGDYLRNFLKDSKFREDIPWMKEYFDKTTKLTFREPRDPWYIRFGSSRDKDSRFGITAGKLRLEGTIIASFFEPSIRCIIDGVLTQCSVAHKAVSHVFLVGQFAANGYLFDRVKDELQSHGLCVHRPLRVAVADGAISGILAGASRNRVSQYPLGIKVPTRYNKKIAEHRCRRQNCLQLPSGYLAIPDTFNVIIERNIQVSETQEFRSRISHKSTKRARLLHLEEDIICYRGDLNAVECQYMDNDPDNFHKLCTVRAYLGDTPIPLRSGPGGSYYEIDFDVVLLTGVGEFKAHIAWIEKGEEKRGPARIIYDTNL</sequence>
<dbReference type="PANTHER" id="PTHR14187:SF5">
    <property type="entry name" value="HEAT SHOCK 70 KDA PROTEIN 12A"/>
    <property type="match status" value="1"/>
</dbReference>